<reference evidence="3" key="1">
    <citation type="journal article" date="2019" name="Int. J. Syst. Evol. Microbiol.">
        <title>The Global Catalogue of Microorganisms (GCM) 10K type strain sequencing project: providing services to taxonomists for standard genome sequencing and annotation.</title>
        <authorList>
            <consortium name="The Broad Institute Genomics Platform"/>
            <consortium name="The Broad Institute Genome Sequencing Center for Infectious Disease"/>
            <person name="Wu L."/>
            <person name="Ma J."/>
        </authorList>
    </citation>
    <scope>NUCLEOTIDE SEQUENCE [LARGE SCALE GENOMIC DNA]</scope>
    <source>
        <strain evidence="3">JCM 11590</strain>
    </source>
</reference>
<protein>
    <recommendedName>
        <fullName evidence="4">DUF2946 domain-containing protein</fullName>
    </recommendedName>
</protein>
<gene>
    <name evidence="2" type="ORF">GCM10009083_19540</name>
</gene>
<dbReference type="RefSeq" id="WP_229710440.1">
    <property type="nucleotide sequence ID" value="NZ_BMNN01000004.1"/>
</dbReference>
<evidence type="ECO:0000313" key="3">
    <source>
        <dbReference type="Proteomes" id="UP000633263"/>
    </source>
</evidence>
<evidence type="ECO:0000313" key="2">
    <source>
        <dbReference type="EMBL" id="GGJ02800.1"/>
    </source>
</evidence>
<evidence type="ECO:0008006" key="4">
    <source>
        <dbReference type="Google" id="ProtNLM"/>
    </source>
</evidence>
<organism evidence="2 3">
    <name type="scientific">Halopseudomonas pertucinogena</name>
    <dbReference type="NCBI Taxonomy" id="86175"/>
    <lineage>
        <taxon>Bacteria</taxon>
        <taxon>Pseudomonadati</taxon>
        <taxon>Pseudomonadota</taxon>
        <taxon>Gammaproteobacteria</taxon>
        <taxon>Pseudomonadales</taxon>
        <taxon>Pseudomonadaceae</taxon>
        <taxon>Halopseudomonas</taxon>
    </lineage>
</organism>
<accession>A0ABQ2CRF5</accession>
<dbReference type="Proteomes" id="UP000633263">
    <property type="component" value="Unassembled WGS sequence"/>
</dbReference>
<comment type="caution">
    <text evidence="2">The sequence shown here is derived from an EMBL/GenBank/DDBJ whole genome shotgun (WGS) entry which is preliminary data.</text>
</comment>
<name>A0ABQ2CRF5_9GAMM</name>
<evidence type="ECO:0000256" key="1">
    <source>
        <dbReference type="SAM" id="MobiDB-lite"/>
    </source>
</evidence>
<dbReference type="EMBL" id="BMNN01000004">
    <property type="protein sequence ID" value="GGJ02800.1"/>
    <property type="molecule type" value="Genomic_DNA"/>
</dbReference>
<feature type="region of interest" description="Disordered" evidence="1">
    <location>
        <begin position="136"/>
        <end position="157"/>
    </location>
</feature>
<sequence>MTLAKKAFPRLRYALDIEPDADLLPVHRRLSPASIRLGLLALLLIHVGPLYSAWQLAQTGTPQVHRQYVDTAAGELESPAHSAHHQAMAGQPRWLTVLNMCGYCDLLTLIPPLTLFAALVLPRYRPAKAHPLPDMSMPPAWRHGTHHPRAPPGPISI</sequence>
<keyword evidence="3" id="KW-1185">Reference proteome</keyword>
<dbReference type="Pfam" id="PF11162">
    <property type="entry name" value="DUF2946"/>
    <property type="match status" value="1"/>
</dbReference>
<proteinExistence type="predicted"/>
<dbReference type="InterPro" id="IPR021333">
    <property type="entry name" value="DUF2946"/>
</dbReference>